<dbReference type="SMART" id="SM00481">
    <property type="entry name" value="POLIIIAc"/>
    <property type="match status" value="1"/>
</dbReference>
<dbReference type="Gene3D" id="3.20.20.140">
    <property type="entry name" value="Metal-dependent hydrolases"/>
    <property type="match status" value="1"/>
</dbReference>
<dbReference type="Proteomes" id="UP000294813">
    <property type="component" value="Unassembled WGS sequence"/>
</dbReference>
<protein>
    <recommendedName>
        <fullName evidence="1">Polymerase/histidinol phosphatase N-terminal domain-containing protein</fullName>
    </recommendedName>
</protein>
<dbReference type="InterPro" id="IPR004013">
    <property type="entry name" value="PHP_dom"/>
</dbReference>
<sequence length="287" mass="31821">MRIDLHLHSRASDGVQSPMEILQAAVRHQVSVMALTDHETVDGYCEVQQTAATLGLKLIAGVELLVYHDEWEVHLLGYGMDVQNQAFLAQLRRLCDLRNQAAQETVAKLQHLGFDLPWDAVVRLANPQGAISKGHIIYALHQRGALTPQTRPFSQRYLDPGAPAHVPYRALSFTEGVALIRQAGGVPVIAHPALIKSPDVLPQLLHSHDVGIEVYYGYFGEQRKKWVDEIEKIALQHHCLMTGGTDYHGPYSVFQPGEVPVPPSVWSSLQDAINAAQKNYRSRVTPA</sequence>
<dbReference type="PANTHER" id="PTHR42924:SF3">
    <property type="entry name" value="POLYMERASE_HISTIDINOL PHOSPHATASE N-TERMINAL DOMAIN-CONTAINING PROTEIN"/>
    <property type="match status" value="1"/>
</dbReference>
<dbReference type="AlphaFoldDB" id="A0A4R2RGI2"/>
<dbReference type="InterPro" id="IPR052018">
    <property type="entry name" value="PHP_domain"/>
</dbReference>
<dbReference type="CDD" id="cd07438">
    <property type="entry name" value="PHP_HisPPase_AMP"/>
    <property type="match status" value="1"/>
</dbReference>
<proteinExistence type="predicted"/>
<reference evidence="2 3" key="1">
    <citation type="submission" date="2019-03" db="EMBL/GenBank/DDBJ databases">
        <title>Genomic Encyclopedia of Type Strains, Phase IV (KMG-IV): sequencing the most valuable type-strain genomes for metagenomic binning, comparative biology and taxonomic classification.</title>
        <authorList>
            <person name="Goeker M."/>
        </authorList>
    </citation>
    <scope>NUCLEOTIDE SEQUENCE [LARGE SCALE GENOMIC DNA]</scope>
    <source>
        <strain evidence="2 3">DSM 11170</strain>
    </source>
</reference>
<dbReference type="SUPFAM" id="SSF89550">
    <property type="entry name" value="PHP domain-like"/>
    <property type="match status" value="1"/>
</dbReference>
<evidence type="ECO:0000313" key="3">
    <source>
        <dbReference type="Proteomes" id="UP000294813"/>
    </source>
</evidence>
<dbReference type="InterPro" id="IPR003141">
    <property type="entry name" value="Pol/His_phosphatase_N"/>
</dbReference>
<comment type="caution">
    <text evidence="2">The sequence shown here is derived from an EMBL/GenBank/DDBJ whole genome shotgun (WGS) entry which is preliminary data.</text>
</comment>
<feature type="domain" description="Polymerase/histidinol phosphatase N-terminal" evidence="1">
    <location>
        <begin position="3"/>
        <end position="68"/>
    </location>
</feature>
<gene>
    <name evidence="2" type="ORF">EDD73_12427</name>
</gene>
<dbReference type="GO" id="GO:0004534">
    <property type="term" value="F:5'-3' RNA exonuclease activity"/>
    <property type="evidence" value="ECO:0007669"/>
    <property type="project" value="TreeGrafter"/>
</dbReference>
<dbReference type="InterPro" id="IPR016195">
    <property type="entry name" value="Pol/histidinol_Pase-like"/>
</dbReference>
<organism evidence="2 3">
    <name type="scientific">Heliophilum fasciatum</name>
    <dbReference type="NCBI Taxonomy" id="35700"/>
    <lineage>
        <taxon>Bacteria</taxon>
        <taxon>Bacillati</taxon>
        <taxon>Bacillota</taxon>
        <taxon>Clostridia</taxon>
        <taxon>Eubacteriales</taxon>
        <taxon>Heliobacteriaceae</taxon>
        <taxon>Heliophilum</taxon>
    </lineage>
</organism>
<dbReference type="GO" id="GO:0035312">
    <property type="term" value="F:5'-3' DNA exonuclease activity"/>
    <property type="evidence" value="ECO:0007669"/>
    <property type="project" value="TreeGrafter"/>
</dbReference>
<evidence type="ECO:0000259" key="1">
    <source>
        <dbReference type="SMART" id="SM00481"/>
    </source>
</evidence>
<dbReference type="Gene3D" id="1.10.150.650">
    <property type="match status" value="1"/>
</dbReference>
<accession>A0A4R2RGI2</accession>
<dbReference type="EMBL" id="SLXT01000024">
    <property type="protein sequence ID" value="TCP62053.1"/>
    <property type="molecule type" value="Genomic_DNA"/>
</dbReference>
<keyword evidence="3" id="KW-1185">Reference proteome</keyword>
<dbReference type="RefSeq" id="WP_165876486.1">
    <property type="nucleotide sequence ID" value="NZ_JAOQNU010000024.1"/>
</dbReference>
<evidence type="ECO:0000313" key="2">
    <source>
        <dbReference type="EMBL" id="TCP62053.1"/>
    </source>
</evidence>
<dbReference type="PANTHER" id="PTHR42924">
    <property type="entry name" value="EXONUCLEASE"/>
    <property type="match status" value="1"/>
</dbReference>
<name>A0A4R2RGI2_9FIRM</name>
<dbReference type="Pfam" id="PF02811">
    <property type="entry name" value="PHP"/>
    <property type="match status" value="1"/>
</dbReference>